<dbReference type="Proteomes" id="UP001651158">
    <property type="component" value="Unassembled WGS sequence"/>
</dbReference>
<protein>
    <submittedName>
        <fullName evidence="2">Uncharacterized protein</fullName>
    </submittedName>
</protein>
<evidence type="ECO:0000313" key="3">
    <source>
        <dbReference type="Proteomes" id="UP001651158"/>
    </source>
</evidence>
<keyword evidence="3" id="KW-1185">Reference proteome</keyword>
<dbReference type="EMBL" id="JAKROA010000012">
    <property type="protein sequence ID" value="KAL5104390.1"/>
    <property type="molecule type" value="Genomic_DNA"/>
</dbReference>
<organism evidence="2 3">
    <name type="scientific">Taenia crassiceps</name>
    <dbReference type="NCBI Taxonomy" id="6207"/>
    <lineage>
        <taxon>Eukaryota</taxon>
        <taxon>Metazoa</taxon>
        <taxon>Spiralia</taxon>
        <taxon>Lophotrochozoa</taxon>
        <taxon>Platyhelminthes</taxon>
        <taxon>Cestoda</taxon>
        <taxon>Eucestoda</taxon>
        <taxon>Cyclophyllidea</taxon>
        <taxon>Taeniidae</taxon>
        <taxon>Taenia</taxon>
    </lineage>
</organism>
<gene>
    <name evidence="2" type="ORF">TcWFU_000602</name>
</gene>
<feature type="coiled-coil region" evidence="1">
    <location>
        <begin position="431"/>
        <end position="465"/>
    </location>
</feature>
<evidence type="ECO:0000313" key="2">
    <source>
        <dbReference type="EMBL" id="KAL5104390.1"/>
    </source>
</evidence>
<reference evidence="2 3" key="1">
    <citation type="journal article" date="2022" name="Front. Cell. Infect. Microbiol.">
        <title>The Genomes of Two Strains of Taenia crassiceps the Animal Model for the Study of Human Cysticercosis.</title>
        <authorList>
            <person name="Bobes R.J."/>
            <person name="Estrada K."/>
            <person name="Rios-Valencia D.G."/>
            <person name="Calderon-Gallegos A."/>
            <person name="de la Torre P."/>
            <person name="Carrero J.C."/>
            <person name="Sanchez-Flores A."/>
            <person name="Laclette J.P."/>
        </authorList>
    </citation>
    <scope>NUCLEOTIDE SEQUENCE [LARGE SCALE GENOMIC DNA]</scope>
    <source>
        <strain evidence="2">WFUcys</strain>
    </source>
</reference>
<accession>A0ABR4Q453</accession>
<name>A0ABR4Q453_9CEST</name>
<sequence length="534" mass="61639">MRVRDRLEALHPNRYKKSRKAESDRIHRVKELRQLDNVLRTAGKATTDSRSQVLKHILESRTQECGILNKIEQKEIAAAQACSQVEEKLSQFVENEYSVHTKCADPMAAFLDDDPEVKDFARRIRSKVTGLIQHAQIIENEQRRKKHGMETKEQEKCWLEEYTARNCEMELKEHLADINKKKDFREGIIKQIATQPSRDCTNFELERKRCEEVLAKELAEIKAEREASLHRREEIKRSTLEELARRKKETFNRRQEELEFERKKLLEQEALNAATDARRNPWLKTVEVNRRRQASVTLASFSSSTFSGLPQSPSLPTQELAALKLEEVLRADESSLPKQAAKASSEIGLGLAILDSVQEADEVFAEPGQRVKQRDYYNELDYVLGLRKMAIKKEKDREKESDLAYVEACKEKEAKMRREDELQRAVSLEIGKCLRDQIAAKENEARKHREEEHEANQKLAAEQRDWISRVEAAKAKLMDEFVAWRSTITSPSRWRKPTGLEDLGCQSHLPRHCPSGWKSASATPPCSGGWTAEL</sequence>
<keyword evidence="1" id="KW-0175">Coiled coil</keyword>
<evidence type="ECO:0000256" key="1">
    <source>
        <dbReference type="SAM" id="Coils"/>
    </source>
</evidence>
<proteinExistence type="predicted"/>
<comment type="caution">
    <text evidence="2">The sequence shown here is derived from an EMBL/GenBank/DDBJ whole genome shotgun (WGS) entry which is preliminary data.</text>
</comment>